<evidence type="ECO:0000313" key="2">
    <source>
        <dbReference type="EMBL" id="KAK8745791.1"/>
    </source>
</evidence>
<feature type="region of interest" description="Disordered" evidence="1">
    <location>
        <begin position="13"/>
        <end position="69"/>
    </location>
</feature>
<reference evidence="2 3" key="1">
    <citation type="journal article" date="2024" name="BMC Genomics">
        <title>Genome assembly of redclaw crayfish (Cherax quadricarinatus) provides insights into its immune adaptation and hypoxia tolerance.</title>
        <authorList>
            <person name="Liu Z."/>
            <person name="Zheng J."/>
            <person name="Li H."/>
            <person name="Fang K."/>
            <person name="Wang S."/>
            <person name="He J."/>
            <person name="Zhou D."/>
            <person name="Weng S."/>
            <person name="Chi M."/>
            <person name="Gu Z."/>
            <person name="He J."/>
            <person name="Li F."/>
            <person name="Wang M."/>
        </authorList>
    </citation>
    <scope>NUCLEOTIDE SEQUENCE [LARGE SCALE GENOMIC DNA]</scope>
    <source>
        <strain evidence="2">ZL_2023a</strain>
    </source>
</reference>
<evidence type="ECO:0000256" key="1">
    <source>
        <dbReference type="SAM" id="MobiDB-lite"/>
    </source>
</evidence>
<protein>
    <submittedName>
        <fullName evidence="2">Uncharacterized protein</fullName>
    </submittedName>
</protein>
<keyword evidence="3" id="KW-1185">Reference proteome</keyword>
<proteinExistence type="predicted"/>
<sequence>MWSYQEEAYYLRQDNRNNNNSNNINNNKNVTHKKQGNERSIQLKISRGLHEGTGAYTSAGNRWERGGRSLQKQQILKPISKCAIINEPYNMHIQGKIYRQACE</sequence>
<dbReference type="AlphaFoldDB" id="A0AAW0Y307"/>
<accession>A0AAW0Y307</accession>
<comment type="caution">
    <text evidence="2">The sequence shown here is derived from an EMBL/GenBank/DDBJ whole genome shotgun (WGS) entry which is preliminary data.</text>
</comment>
<name>A0AAW0Y307_CHEQU</name>
<feature type="compositionally biased region" description="Low complexity" evidence="1">
    <location>
        <begin position="16"/>
        <end position="29"/>
    </location>
</feature>
<organism evidence="2 3">
    <name type="scientific">Cherax quadricarinatus</name>
    <name type="common">Australian red claw crayfish</name>
    <dbReference type="NCBI Taxonomy" id="27406"/>
    <lineage>
        <taxon>Eukaryota</taxon>
        <taxon>Metazoa</taxon>
        <taxon>Ecdysozoa</taxon>
        <taxon>Arthropoda</taxon>
        <taxon>Crustacea</taxon>
        <taxon>Multicrustacea</taxon>
        <taxon>Malacostraca</taxon>
        <taxon>Eumalacostraca</taxon>
        <taxon>Eucarida</taxon>
        <taxon>Decapoda</taxon>
        <taxon>Pleocyemata</taxon>
        <taxon>Astacidea</taxon>
        <taxon>Parastacoidea</taxon>
        <taxon>Parastacidae</taxon>
        <taxon>Cherax</taxon>
    </lineage>
</organism>
<evidence type="ECO:0000313" key="3">
    <source>
        <dbReference type="Proteomes" id="UP001445076"/>
    </source>
</evidence>
<gene>
    <name evidence="2" type="ORF">OTU49_000011</name>
</gene>
<dbReference type="Proteomes" id="UP001445076">
    <property type="component" value="Unassembled WGS sequence"/>
</dbReference>
<dbReference type="EMBL" id="JARKIK010000018">
    <property type="protein sequence ID" value="KAK8745791.1"/>
    <property type="molecule type" value="Genomic_DNA"/>
</dbReference>